<gene>
    <name evidence="19" type="ORF">B0O95_11533</name>
</gene>
<dbReference type="AlphaFoldDB" id="A0A2P5K7G7"/>
<dbReference type="SUPFAM" id="SSF46689">
    <property type="entry name" value="Homeodomain-like"/>
    <property type="match status" value="2"/>
</dbReference>
<evidence type="ECO:0000256" key="10">
    <source>
        <dbReference type="ARBA" id="ARBA00023125"/>
    </source>
</evidence>
<keyword evidence="9" id="KW-0805">Transcription regulation</keyword>
<accession>A0A2P5K7G7</accession>
<dbReference type="GO" id="GO:0006307">
    <property type="term" value="P:DNA alkylation repair"/>
    <property type="evidence" value="ECO:0007669"/>
    <property type="project" value="UniProtKB-ARBA"/>
</dbReference>
<dbReference type="FunFam" id="3.40.10.10:FF:000001">
    <property type="entry name" value="DNA-3-methyladenine glycosylase 2"/>
    <property type="match status" value="1"/>
</dbReference>
<dbReference type="GO" id="GO:0003700">
    <property type="term" value="F:DNA-binding transcription factor activity"/>
    <property type="evidence" value="ECO:0007669"/>
    <property type="project" value="InterPro"/>
</dbReference>
<dbReference type="GO" id="GO:0003908">
    <property type="term" value="F:methylated-DNA-[protein]-cysteine S-methyltransferase activity"/>
    <property type="evidence" value="ECO:0007669"/>
    <property type="project" value="UniProtKB-EC"/>
</dbReference>
<dbReference type="Gene3D" id="3.40.10.10">
    <property type="entry name" value="DNA Methylphosphotriester Repair Domain"/>
    <property type="match status" value="1"/>
</dbReference>
<dbReference type="GO" id="GO:0032259">
    <property type="term" value="P:methylation"/>
    <property type="evidence" value="ECO:0007669"/>
    <property type="project" value="UniProtKB-KW"/>
</dbReference>
<dbReference type="SUPFAM" id="SSF53155">
    <property type="entry name" value="Methylated DNA-protein cysteine methyltransferase domain"/>
    <property type="match status" value="1"/>
</dbReference>
<evidence type="ECO:0000259" key="18">
    <source>
        <dbReference type="PROSITE" id="PS01124"/>
    </source>
</evidence>
<dbReference type="Pfam" id="PF02870">
    <property type="entry name" value="Methyltransf_1N"/>
    <property type="match status" value="1"/>
</dbReference>
<evidence type="ECO:0000256" key="2">
    <source>
        <dbReference type="ARBA" id="ARBA00008711"/>
    </source>
</evidence>
<dbReference type="Gene3D" id="1.10.10.60">
    <property type="entry name" value="Homeodomain-like"/>
    <property type="match status" value="1"/>
</dbReference>
<dbReference type="PIRSF" id="PIRSF000409">
    <property type="entry name" value="Ada"/>
    <property type="match status" value="1"/>
</dbReference>
<dbReference type="SUPFAM" id="SSF46767">
    <property type="entry name" value="Methylated DNA-protein cysteine methyltransferase, C-terminal domain"/>
    <property type="match status" value="1"/>
</dbReference>
<reference evidence="19 20" key="1">
    <citation type="submission" date="2018-01" db="EMBL/GenBank/DDBJ databases">
        <title>Genomic Encyclopedia of Type Strains, Phase III (KMG-III): the genomes of soil and plant-associated and newly described type strains.</title>
        <authorList>
            <person name="Whitman W."/>
        </authorList>
    </citation>
    <scope>NUCLEOTIDE SEQUENCE [LARGE SCALE GENOMIC DNA]</scope>
    <source>
        <strain evidence="19 20">HKI456</strain>
    </source>
</reference>
<dbReference type="Pfam" id="PF02805">
    <property type="entry name" value="Ada_Zn_binding"/>
    <property type="match status" value="1"/>
</dbReference>
<dbReference type="PROSITE" id="PS01124">
    <property type="entry name" value="HTH_ARAC_FAMILY_2"/>
    <property type="match status" value="1"/>
</dbReference>
<keyword evidence="10" id="KW-0238">DNA-binding</keyword>
<feature type="active site" description="Nucleophile; methyl group acceptor from methylphosphotriester" evidence="15">
    <location>
        <position position="76"/>
    </location>
</feature>
<keyword evidence="7" id="KW-0227">DNA damage</keyword>
<dbReference type="SMART" id="SM00342">
    <property type="entry name" value="HTH_ARAC"/>
    <property type="match status" value="1"/>
</dbReference>
<dbReference type="InterPro" id="IPR008332">
    <property type="entry name" value="MethylG_MeTrfase_N"/>
</dbReference>
<feature type="active site" description="Nucleophile; methyl group acceptor from either O6-methylguanine or O4-methylthymine" evidence="15">
    <location>
        <position position="358"/>
    </location>
</feature>
<dbReference type="SUPFAM" id="SSF57884">
    <property type="entry name" value="Ada DNA repair protein, N-terminal domain (N-Ada 10)"/>
    <property type="match status" value="1"/>
</dbReference>
<evidence type="ECO:0000256" key="12">
    <source>
        <dbReference type="ARBA" id="ARBA00023163"/>
    </source>
</evidence>
<dbReference type="InterPro" id="IPR036388">
    <property type="entry name" value="WH-like_DNA-bd_sf"/>
</dbReference>
<dbReference type="InterPro" id="IPR036217">
    <property type="entry name" value="MethylDNA_cys_MeTrfase_DNAb"/>
</dbReference>
<dbReference type="Pfam" id="PF12833">
    <property type="entry name" value="HTH_18"/>
    <property type="match status" value="1"/>
</dbReference>
<feature type="domain" description="HTH araC/xylS-type" evidence="18">
    <location>
        <begin position="123"/>
        <end position="220"/>
    </location>
</feature>
<evidence type="ECO:0000256" key="1">
    <source>
        <dbReference type="ARBA" id="ARBA00001286"/>
    </source>
</evidence>
<dbReference type="NCBIfam" id="TIGR00589">
    <property type="entry name" value="ogt"/>
    <property type="match status" value="1"/>
</dbReference>
<dbReference type="NCBIfam" id="NF011964">
    <property type="entry name" value="PRK15435.1"/>
    <property type="match status" value="1"/>
</dbReference>
<evidence type="ECO:0000313" key="20">
    <source>
        <dbReference type="Proteomes" id="UP000243096"/>
    </source>
</evidence>
<dbReference type="InterPro" id="IPR036631">
    <property type="entry name" value="MGMT_N_sf"/>
</dbReference>
<keyword evidence="13" id="KW-0234">DNA repair</keyword>
<name>A0A2P5K7G7_9BURK</name>
<evidence type="ECO:0000313" key="19">
    <source>
        <dbReference type="EMBL" id="PPB82014.1"/>
    </source>
</evidence>
<evidence type="ECO:0000256" key="11">
    <source>
        <dbReference type="ARBA" id="ARBA00023159"/>
    </source>
</evidence>
<dbReference type="GO" id="GO:0008270">
    <property type="term" value="F:zinc ion binding"/>
    <property type="evidence" value="ECO:0007669"/>
    <property type="project" value="InterPro"/>
</dbReference>
<evidence type="ECO:0000256" key="16">
    <source>
        <dbReference type="PIRSR" id="PIRSR000409-3"/>
    </source>
</evidence>
<keyword evidence="20" id="KW-1185">Reference proteome</keyword>
<evidence type="ECO:0000256" key="9">
    <source>
        <dbReference type="ARBA" id="ARBA00023015"/>
    </source>
</evidence>
<organism evidence="19 20">
    <name type="scientific">Mycetohabitans endofungorum</name>
    <dbReference type="NCBI Taxonomy" id="417203"/>
    <lineage>
        <taxon>Bacteria</taxon>
        <taxon>Pseudomonadati</taxon>
        <taxon>Pseudomonadota</taxon>
        <taxon>Betaproteobacteria</taxon>
        <taxon>Burkholderiales</taxon>
        <taxon>Burkholderiaceae</taxon>
        <taxon>Mycetohabitans</taxon>
    </lineage>
</organism>
<comment type="similarity">
    <text evidence="2">Belongs to the MGMT family.</text>
</comment>
<evidence type="ECO:0000256" key="4">
    <source>
        <dbReference type="ARBA" id="ARBA00022603"/>
    </source>
</evidence>
<dbReference type="PANTHER" id="PTHR10815:SF14">
    <property type="entry name" value="BIFUNCTIONAL TRANSCRIPTIONAL ACTIVATOR_DNA REPAIR ENZYME ADA"/>
    <property type="match status" value="1"/>
</dbReference>
<keyword evidence="5 19" id="KW-0808">Transferase</keyword>
<dbReference type="InterPro" id="IPR004026">
    <property type="entry name" value="Ada_DNA_repair_Zn-bd"/>
</dbReference>
<feature type="binding site" evidence="16">
    <location>
        <position position="76"/>
    </location>
    <ligand>
        <name>Zn(2+)</name>
        <dbReference type="ChEBI" id="CHEBI:29105"/>
    </ligand>
</feature>
<evidence type="ECO:0000256" key="6">
    <source>
        <dbReference type="ARBA" id="ARBA00022723"/>
    </source>
</evidence>
<dbReference type="InterPro" id="IPR018060">
    <property type="entry name" value="HTH_AraC"/>
</dbReference>
<dbReference type="PROSITE" id="PS00374">
    <property type="entry name" value="MGMT"/>
    <property type="match status" value="1"/>
</dbReference>
<evidence type="ECO:0000256" key="14">
    <source>
        <dbReference type="ARBA" id="ARBA00049348"/>
    </source>
</evidence>
<protein>
    <recommendedName>
        <fullName evidence="3">methylated-DNA--[protein]-cysteine S-methyltransferase</fullName>
        <ecNumber evidence="3">2.1.1.63</ecNumber>
    </recommendedName>
</protein>
<dbReference type="EC" id="2.1.1.63" evidence="3"/>
<dbReference type="Gene3D" id="1.10.10.10">
    <property type="entry name" value="Winged helix-like DNA-binding domain superfamily/Winged helix DNA-binding domain"/>
    <property type="match status" value="1"/>
</dbReference>
<dbReference type="PANTHER" id="PTHR10815">
    <property type="entry name" value="METHYLATED-DNA--PROTEIN-CYSTEINE METHYLTRANSFERASE"/>
    <property type="match status" value="1"/>
</dbReference>
<evidence type="ECO:0000256" key="15">
    <source>
        <dbReference type="PIRSR" id="PIRSR000409-1"/>
    </source>
</evidence>
<comment type="catalytic activity">
    <reaction evidence="1">
        <text>a 4-O-methyl-thymidine in DNA + L-cysteinyl-[protein] = a thymidine in DNA + S-methyl-L-cysteinyl-[protein]</text>
        <dbReference type="Rhea" id="RHEA:53428"/>
        <dbReference type="Rhea" id="RHEA-COMP:10131"/>
        <dbReference type="Rhea" id="RHEA-COMP:10132"/>
        <dbReference type="Rhea" id="RHEA-COMP:13555"/>
        <dbReference type="Rhea" id="RHEA-COMP:13556"/>
        <dbReference type="ChEBI" id="CHEBI:29950"/>
        <dbReference type="ChEBI" id="CHEBI:82612"/>
        <dbReference type="ChEBI" id="CHEBI:137386"/>
        <dbReference type="ChEBI" id="CHEBI:137387"/>
        <dbReference type="EC" id="2.1.1.63"/>
    </reaction>
</comment>
<evidence type="ECO:0000256" key="7">
    <source>
        <dbReference type="ARBA" id="ARBA00022763"/>
    </source>
</evidence>
<dbReference type="InterPro" id="IPR014048">
    <property type="entry name" value="MethylDNA_cys_MeTrfase_DNA-bd"/>
</dbReference>
<dbReference type="Proteomes" id="UP000243096">
    <property type="component" value="Unassembled WGS sequence"/>
</dbReference>
<dbReference type="CDD" id="cd06445">
    <property type="entry name" value="ATase"/>
    <property type="match status" value="1"/>
</dbReference>
<evidence type="ECO:0000256" key="5">
    <source>
        <dbReference type="ARBA" id="ARBA00022679"/>
    </source>
</evidence>
<keyword evidence="6 16" id="KW-0479">Metal-binding</keyword>
<feature type="binding site" evidence="16">
    <location>
        <position position="80"/>
    </location>
    <ligand>
        <name>Zn(2+)</name>
        <dbReference type="ChEBI" id="CHEBI:29105"/>
    </ligand>
</feature>
<dbReference type="InterPro" id="IPR016221">
    <property type="entry name" value="Bifunct_regulatory_prot_Ada"/>
</dbReference>
<evidence type="ECO:0000256" key="8">
    <source>
        <dbReference type="ARBA" id="ARBA00022833"/>
    </source>
</evidence>
<feature type="binding site" evidence="16">
    <location>
        <position position="110"/>
    </location>
    <ligand>
        <name>Zn(2+)</name>
        <dbReference type="ChEBI" id="CHEBI:29105"/>
    </ligand>
</feature>
<dbReference type="Gene3D" id="3.30.160.70">
    <property type="entry name" value="Methylated DNA-protein cysteine methyltransferase domain"/>
    <property type="match status" value="1"/>
</dbReference>
<dbReference type="InterPro" id="IPR001497">
    <property type="entry name" value="MethylDNA_cys_MeTrfase_AS"/>
</dbReference>
<evidence type="ECO:0000256" key="13">
    <source>
        <dbReference type="ARBA" id="ARBA00023204"/>
    </source>
</evidence>
<evidence type="ECO:0000256" key="3">
    <source>
        <dbReference type="ARBA" id="ARBA00011918"/>
    </source>
</evidence>
<dbReference type="InterPro" id="IPR035451">
    <property type="entry name" value="Ada-like_dom_sf"/>
</dbReference>
<feature type="binding site" evidence="16">
    <location>
        <position position="107"/>
    </location>
    <ligand>
        <name>Zn(2+)</name>
        <dbReference type="ChEBI" id="CHEBI:29105"/>
    </ligand>
</feature>
<comment type="catalytic activity">
    <reaction evidence="14">
        <text>a 6-O-methyl-2'-deoxyguanosine in DNA + L-cysteinyl-[protein] = S-methyl-L-cysteinyl-[protein] + a 2'-deoxyguanosine in DNA</text>
        <dbReference type="Rhea" id="RHEA:24000"/>
        <dbReference type="Rhea" id="RHEA-COMP:10131"/>
        <dbReference type="Rhea" id="RHEA-COMP:10132"/>
        <dbReference type="Rhea" id="RHEA-COMP:11367"/>
        <dbReference type="Rhea" id="RHEA-COMP:11368"/>
        <dbReference type="ChEBI" id="CHEBI:29950"/>
        <dbReference type="ChEBI" id="CHEBI:82612"/>
        <dbReference type="ChEBI" id="CHEBI:85445"/>
        <dbReference type="ChEBI" id="CHEBI:85448"/>
        <dbReference type="EC" id="2.1.1.63"/>
    </reaction>
</comment>
<keyword evidence="12" id="KW-0804">Transcription</keyword>
<feature type="region of interest" description="Disordered" evidence="17">
    <location>
        <begin position="1"/>
        <end position="43"/>
    </location>
</feature>
<dbReference type="GO" id="GO:0043565">
    <property type="term" value="F:sequence-specific DNA binding"/>
    <property type="evidence" value="ECO:0007669"/>
    <property type="project" value="InterPro"/>
</dbReference>
<keyword evidence="4 19" id="KW-0489">Methyltransferase</keyword>
<comment type="cofactor">
    <cofactor evidence="16">
        <name>Zn(2+)</name>
        <dbReference type="ChEBI" id="CHEBI:29105"/>
    </cofactor>
    <text evidence="16">Binds 1 zinc ion per subunit.</text>
</comment>
<keyword evidence="11" id="KW-0010">Activator</keyword>
<proteinExistence type="inferred from homology"/>
<dbReference type="EMBL" id="PRDW01000015">
    <property type="protein sequence ID" value="PPB82014.1"/>
    <property type="molecule type" value="Genomic_DNA"/>
</dbReference>
<sequence>MPAHPTHRAGSPRAVAPASPPNTYHSIVMTHDTASPSSGAPGDYASDDARWDAVRAHDPCADGYFFFAVRTTGVFCRPSCKSRLPRRENVRFFASADAAMAAGFRACKRCQPLRVPREVGLVARACSVLAERIDERVTLAQLGDAVHTSPYHLQRVFSRMMGISPRQYHANLRAERLRETLRSASSVTDAALDAGFESASPLRNAARGHLGMTPSAYRKHGAGMTIAYAIASSRLGPVLIAATGRGLCKVAFGDDEDSLLHALHEEFRNAKRVCDPERLAHYVECIDAYLDGRADPTNLPFDGVATAFQRRVWDALRRIPYGQTRSYTEVAAELGVPNAVRAVAAACAANPVALVIPCHRVVQKSGALAGYRWGLQRKAALLDAERRDGAVRAATPGSESIDA</sequence>
<dbReference type="FunFam" id="1.10.10.10:FF:000214">
    <property type="entry name" value="Methylated-DNA--protein-cysteine methyltransferase"/>
    <property type="match status" value="1"/>
</dbReference>
<keyword evidence="8 16" id="KW-0862">Zinc</keyword>
<evidence type="ECO:0000256" key="17">
    <source>
        <dbReference type="SAM" id="MobiDB-lite"/>
    </source>
</evidence>
<dbReference type="Pfam" id="PF01035">
    <property type="entry name" value="DNA_binding_1"/>
    <property type="match status" value="1"/>
</dbReference>
<comment type="caution">
    <text evidence="19">The sequence shown here is derived from an EMBL/GenBank/DDBJ whole genome shotgun (WGS) entry which is preliminary data.</text>
</comment>
<dbReference type="InterPro" id="IPR009057">
    <property type="entry name" value="Homeodomain-like_sf"/>
</dbReference>